<protein>
    <recommendedName>
        <fullName evidence="2">Antitoxin</fullName>
    </recommendedName>
</protein>
<dbReference type="EMBL" id="CP117411">
    <property type="protein sequence ID" value="WCT75160.1"/>
    <property type="molecule type" value="Genomic_DNA"/>
</dbReference>
<gene>
    <name evidence="3" type="ORF">PQ455_08070</name>
</gene>
<dbReference type="RefSeq" id="WP_273690761.1">
    <property type="nucleotide sequence ID" value="NZ_CP117411.1"/>
</dbReference>
<comment type="similarity">
    <text evidence="1 2">Belongs to the phD/YefM antitoxin family.</text>
</comment>
<evidence type="ECO:0000313" key="4">
    <source>
        <dbReference type="Proteomes" id="UP001220395"/>
    </source>
</evidence>
<keyword evidence="4" id="KW-1185">Reference proteome</keyword>
<dbReference type="Pfam" id="PF02604">
    <property type="entry name" value="PhdYeFM_antitox"/>
    <property type="match status" value="1"/>
</dbReference>
<sequence>MTIHVNIGEAKARFSELVAAAVRGEEIVVEKAGVPQIRFVAVEDAAEREREAIRAKREAAFGMWEKEFAGLDLSIEALKSGRGDPEERFRRKFESPD</sequence>
<organism evidence="3 4">
    <name type="scientific">Sphingomonas naphthae</name>
    <dbReference type="NCBI Taxonomy" id="1813468"/>
    <lineage>
        <taxon>Bacteria</taxon>
        <taxon>Pseudomonadati</taxon>
        <taxon>Pseudomonadota</taxon>
        <taxon>Alphaproteobacteria</taxon>
        <taxon>Sphingomonadales</taxon>
        <taxon>Sphingomonadaceae</taxon>
        <taxon>Sphingomonas</taxon>
    </lineage>
</organism>
<dbReference type="InterPro" id="IPR006442">
    <property type="entry name" value="Antitoxin_Phd/YefM"/>
</dbReference>
<dbReference type="Gene3D" id="3.40.1620.10">
    <property type="entry name" value="YefM-like domain"/>
    <property type="match status" value="1"/>
</dbReference>
<proteinExistence type="inferred from homology"/>
<evidence type="ECO:0000256" key="2">
    <source>
        <dbReference type="RuleBase" id="RU362080"/>
    </source>
</evidence>
<name>A0ABY7TRY2_9SPHN</name>
<dbReference type="Proteomes" id="UP001220395">
    <property type="component" value="Chromosome"/>
</dbReference>
<comment type="function">
    <text evidence="2">Antitoxin component of a type II toxin-antitoxin (TA) system.</text>
</comment>
<dbReference type="InterPro" id="IPR036165">
    <property type="entry name" value="YefM-like_sf"/>
</dbReference>
<reference evidence="3 4" key="1">
    <citation type="submission" date="2023-02" db="EMBL/GenBank/DDBJ databases">
        <title>Genome sequence of Sphingomonas naphthae.</title>
        <authorList>
            <person name="Kim S."/>
            <person name="Heo J."/>
            <person name="Kwon S.-W."/>
        </authorList>
    </citation>
    <scope>NUCLEOTIDE SEQUENCE [LARGE SCALE GENOMIC DNA]</scope>
    <source>
        <strain evidence="3 4">KACC 18716</strain>
    </source>
</reference>
<accession>A0ABY7TRY2</accession>
<dbReference type="NCBIfam" id="TIGR01552">
    <property type="entry name" value="phd_fam"/>
    <property type="match status" value="1"/>
</dbReference>
<evidence type="ECO:0000256" key="1">
    <source>
        <dbReference type="ARBA" id="ARBA00009981"/>
    </source>
</evidence>
<dbReference type="SUPFAM" id="SSF143120">
    <property type="entry name" value="YefM-like"/>
    <property type="match status" value="1"/>
</dbReference>
<evidence type="ECO:0000313" key="3">
    <source>
        <dbReference type="EMBL" id="WCT75160.1"/>
    </source>
</evidence>